<keyword evidence="2 6" id="KW-0227">DNA damage</keyword>
<feature type="domain" description="Helix-hairpin-helix DNA-binding motif class 1" evidence="7">
    <location>
        <begin position="108"/>
        <end position="127"/>
    </location>
</feature>
<evidence type="ECO:0000256" key="6">
    <source>
        <dbReference type="HAMAP-Rule" id="MF_00031"/>
    </source>
</evidence>
<comment type="subunit">
    <text evidence="6">Homotetramer. Forms an RuvA(8)-RuvB(12)-Holliday junction (HJ) complex. HJ DNA is sandwiched between 2 RuvA tetramers; dsDNA enters through RuvA and exits via RuvB. An RuvB hexamer assembles on each DNA strand where it exits the tetramer. Each RuvB hexamer is contacted by two RuvA subunits (via domain III) on 2 adjacent RuvB subunits; this complex drives branch migration. In the full resolvosome a probable DNA-RuvA(4)-RuvB(12)-RuvC(2) complex forms which resolves the HJ.</text>
</comment>
<dbReference type="EMBL" id="FNID01000003">
    <property type="protein sequence ID" value="SDM68656.1"/>
    <property type="molecule type" value="Genomic_DNA"/>
</dbReference>
<sequence>MLYSVRGKLIHKEPYLAVVECGGVGFKCITTTNTLAKLGETGSEVTLYTYLHVREDVLDLFGFAEMGELNCFKMLLSVSGVGPKVALAILSDLTPERFALCVAANDTKTITKAQGVGAKLAQRIVLELKDKLKTADMPTTLSGEAFSGVSAAIGGNAGEAVSALVVLGYSQADAAKAVSGLSPELPSAELIRQALKYLSAHM</sequence>
<dbReference type="Gene3D" id="1.10.8.10">
    <property type="entry name" value="DNA helicase RuvA subunit, C-terminal domain"/>
    <property type="match status" value="1"/>
</dbReference>
<keyword evidence="3 6" id="KW-0238">DNA-binding</keyword>
<dbReference type="GO" id="GO:0048476">
    <property type="term" value="C:Holliday junction resolvase complex"/>
    <property type="evidence" value="ECO:0007669"/>
    <property type="project" value="UniProtKB-UniRule"/>
</dbReference>
<evidence type="ECO:0000256" key="3">
    <source>
        <dbReference type="ARBA" id="ARBA00023125"/>
    </source>
</evidence>
<comment type="subcellular location">
    <subcellularLocation>
        <location evidence="6">Cytoplasm</location>
    </subcellularLocation>
</comment>
<dbReference type="InterPro" id="IPR036267">
    <property type="entry name" value="RuvA_C_sf"/>
</dbReference>
<comment type="caution">
    <text evidence="6">Lacks conserved residue(s) required for the propagation of feature annotation.</text>
</comment>
<feature type="region of interest" description="Domain III" evidence="6">
    <location>
        <begin position="153"/>
        <end position="202"/>
    </location>
</feature>
<dbReference type="InterPro" id="IPR003583">
    <property type="entry name" value="Hlx-hairpin-Hlx_DNA-bd_motif"/>
</dbReference>
<keyword evidence="8" id="KW-0067">ATP-binding</keyword>
<reference evidence="8 9" key="1">
    <citation type="submission" date="2016-10" db="EMBL/GenBank/DDBJ databases">
        <authorList>
            <person name="de Groot N.N."/>
        </authorList>
    </citation>
    <scope>NUCLEOTIDE SEQUENCE [LARGE SCALE GENOMIC DNA]</scope>
    <source>
        <strain evidence="8 9">CGMCC 1.5012</strain>
    </source>
</reference>
<keyword evidence="1 6" id="KW-0963">Cytoplasm</keyword>
<protein>
    <recommendedName>
        <fullName evidence="6">Holliday junction branch migration complex subunit RuvA</fullName>
    </recommendedName>
</protein>
<dbReference type="Gene3D" id="2.40.50.140">
    <property type="entry name" value="Nucleic acid-binding proteins"/>
    <property type="match status" value="1"/>
</dbReference>
<keyword evidence="5 6" id="KW-0234">DNA repair</keyword>
<dbReference type="InterPro" id="IPR013849">
    <property type="entry name" value="DNA_helicase_Holl-junc_RuvA_I"/>
</dbReference>
<feature type="domain" description="Helix-hairpin-helix DNA-binding motif class 1" evidence="7">
    <location>
        <begin position="73"/>
        <end position="92"/>
    </location>
</feature>
<dbReference type="SMART" id="SM00278">
    <property type="entry name" value="HhH1"/>
    <property type="match status" value="2"/>
</dbReference>
<keyword evidence="4 6" id="KW-0233">DNA recombination</keyword>
<dbReference type="AlphaFoldDB" id="A0A1G9V9A9"/>
<dbReference type="HAMAP" id="MF_00031">
    <property type="entry name" value="DNA_HJ_migration_RuvA"/>
    <property type="match status" value="1"/>
</dbReference>
<dbReference type="RefSeq" id="WP_092637852.1">
    <property type="nucleotide sequence ID" value="NZ_FNID01000003.1"/>
</dbReference>
<organism evidence="8 9">
    <name type="scientific">Acetanaerobacterium elongatum</name>
    <dbReference type="NCBI Taxonomy" id="258515"/>
    <lineage>
        <taxon>Bacteria</taxon>
        <taxon>Bacillati</taxon>
        <taxon>Bacillota</taxon>
        <taxon>Clostridia</taxon>
        <taxon>Eubacteriales</taxon>
        <taxon>Oscillospiraceae</taxon>
        <taxon>Acetanaerobacterium</taxon>
    </lineage>
</organism>
<dbReference type="GO" id="GO:0006310">
    <property type="term" value="P:DNA recombination"/>
    <property type="evidence" value="ECO:0007669"/>
    <property type="project" value="UniProtKB-UniRule"/>
</dbReference>
<dbReference type="InterPro" id="IPR000085">
    <property type="entry name" value="RuvA"/>
</dbReference>
<dbReference type="GO" id="GO:0000400">
    <property type="term" value="F:four-way junction DNA binding"/>
    <property type="evidence" value="ECO:0007669"/>
    <property type="project" value="UniProtKB-UniRule"/>
</dbReference>
<gene>
    <name evidence="6" type="primary">ruvA</name>
    <name evidence="8" type="ORF">SAMN05192585_10394</name>
</gene>
<dbReference type="InterPro" id="IPR010994">
    <property type="entry name" value="RuvA_2-like"/>
</dbReference>
<keyword evidence="9" id="KW-1185">Reference proteome</keyword>
<dbReference type="STRING" id="258515.SAMN05192585_10394"/>
<keyword evidence="8" id="KW-0347">Helicase</keyword>
<dbReference type="GO" id="GO:0005737">
    <property type="term" value="C:cytoplasm"/>
    <property type="evidence" value="ECO:0007669"/>
    <property type="project" value="UniProtKB-SubCell"/>
</dbReference>
<dbReference type="SUPFAM" id="SSF46929">
    <property type="entry name" value="DNA helicase RuvA subunit, C-terminal domain"/>
    <property type="match status" value="1"/>
</dbReference>
<dbReference type="CDD" id="cd14332">
    <property type="entry name" value="UBA_RuvA_C"/>
    <property type="match status" value="1"/>
</dbReference>
<evidence type="ECO:0000256" key="2">
    <source>
        <dbReference type="ARBA" id="ARBA00022763"/>
    </source>
</evidence>
<dbReference type="SUPFAM" id="SSF50249">
    <property type="entry name" value="Nucleic acid-binding proteins"/>
    <property type="match status" value="1"/>
</dbReference>
<dbReference type="SUPFAM" id="SSF47781">
    <property type="entry name" value="RuvA domain 2-like"/>
    <property type="match status" value="1"/>
</dbReference>
<comment type="domain">
    <text evidence="6">Has three domains with a flexible linker between the domains II and III and assumes an 'L' shape. Domain III is highly mobile and contacts RuvB.</text>
</comment>
<evidence type="ECO:0000259" key="7">
    <source>
        <dbReference type="SMART" id="SM00278"/>
    </source>
</evidence>
<accession>A0A1G9V9A9</accession>
<evidence type="ECO:0000313" key="8">
    <source>
        <dbReference type="EMBL" id="SDM68656.1"/>
    </source>
</evidence>
<dbReference type="InterPro" id="IPR011114">
    <property type="entry name" value="RuvA_C"/>
</dbReference>
<comment type="function">
    <text evidence="6">The RuvA-RuvB-RuvC complex processes Holliday junction (HJ) DNA during genetic recombination and DNA repair, while the RuvA-RuvB complex plays an important role in the rescue of blocked DNA replication forks via replication fork reversal (RFR). RuvA specifically binds to HJ cruciform DNA, conferring on it an open structure. The RuvB hexamer acts as an ATP-dependent pump, pulling dsDNA into and through the RuvAB complex. HJ branch migration allows RuvC to scan DNA until it finds its consensus sequence, where it cleaves and resolves the cruciform DNA.</text>
</comment>
<dbReference type="Pfam" id="PF14520">
    <property type="entry name" value="HHH_5"/>
    <property type="match status" value="1"/>
</dbReference>
<dbReference type="GO" id="GO:0006281">
    <property type="term" value="P:DNA repair"/>
    <property type="evidence" value="ECO:0007669"/>
    <property type="project" value="UniProtKB-UniRule"/>
</dbReference>
<name>A0A1G9V9A9_9FIRM</name>
<comment type="similarity">
    <text evidence="6">Belongs to the RuvA family.</text>
</comment>
<dbReference type="Gene3D" id="1.10.150.20">
    <property type="entry name" value="5' to 3' exonuclease, C-terminal subdomain"/>
    <property type="match status" value="1"/>
</dbReference>
<dbReference type="GO" id="GO:0009379">
    <property type="term" value="C:Holliday junction helicase complex"/>
    <property type="evidence" value="ECO:0007669"/>
    <property type="project" value="InterPro"/>
</dbReference>
<feature type="region of interest" description="Domain I" evidence="6">
    <location>
        <begin position="1"/>
        <end position="64"/>
    </location>
</feature>
<dbReference type="Proteomes" id="UP000199182">
    <property type="component" value="Unassembled WGS sequence"/>
</dbReference>
<dbReference type="Pfam" id="PF01330">
    <property type="entry name" value="RuvA_N"/>
    <property type="match status" value="1"/>
</dbReference>
<evidence type="ECO:0000313" key="9">
    <source>
        <dbReference type="Proteomes" id="UP000199182"/>
    </source>
</evidence>
<dbReference type="Pfam" id="PF07499">
    <property type="entry name" value="RuvA_C"/>
    <property type="match status" value="1"/>
</dbReference>
<evidence type="ECO:0000256" key="1">
    <source>
        <dbReference type="ARBA" id="ARBA00022490"/>
    </source>
</evidence>
<dbReference type="GO" id="GO:0005524">
    <property type="term" value="F:ATP binding"/>
    <property type="evidence" value="ECO:0007669"/>
    <property type="project" value="InterPro"/>
</dbReference>
<proteinExistence type="inferred from homology"/>
<evidence type="ECO:0000256" key="4">
    <source>
        <dbReference type="ARBA" id="ARBA00023172"/>
    </source>
</evidence>
<dbReference type="OrthoDB" id="5293449at2"/>
<dbReference type="NCBIfam" id="TIGR00084">
    <property type="entry name" value="ruvA"/>
    <property type="match status" value="1"/>
</dbReference>
<evidence type="ECO:0000256" key="5">
    <source>
        <dbReference type="ARBA" id="ARBA00023204"/>
    </source>
</evidence>
<dbReference type="InterPro" id="IPR012340">
    <property type="entry name" value="NA-bd_OB-fold"/>
</dbReference>
<keyword evidence="8" id="KW-0378">Hydrolase</keyword>
<keyword evidence="8" id="KW-0547">Nucleotide-binding</keyword>
<dbReference type="GO" id="GO:0009378">
    <property type="term" value="F:four-way junction helicase activity"/>
    <property type="evidence" value="ECO:0007669"/>
    <property type="project" value="InterPro"/>
</dbReference>